<dbReference type="Gene3D" id="3.30.40.10">
    <property type="entry name" value="Zinc/RING finger domain, C3HC4 (zinc finger)"/>
    <property type="match status" value="1"/>
</dbReference>
<organism evidence="21">
    <name type="scientific">Phallusia mammillata</name>
    <dbReference type="NCBI Taxonomy" id="59560"/>
    <lineage>
        <taxon>Eukaryota</taxon>
        <taxon>Metazoa</taxon>
        <taxon>Chordata</taxon>
        <taxon>Tunicata</taxon>
        <taxon>Ascidiacea</taxon>
        <taxon>Phlebobranchia</taxon>
        <taxon>Ascidiidae</taxon>
        <taxon>Phallusia</taxon>
    </lineage>
</organism>
<evidence type="ECO:0000256" key="14">
    <source>
        <dbReference type="ARBA" id="ARBA00022927"/>
    </source>
</evidence>
<dbReference type="AlphaFoldDB" id="A0A6F9DMV4"/>
<sequence length="278" mass="32018">MNILKGLLNEAAQNVFGPSTALMWSKQISTFADFVYFSLTTLSGLQTLGEEYTGIIQVDDTATATPNWQQRLLMVVCHTLVPMLIERTFTKLENLLSQGQISQLSSSSQDFLLQSLPKLKYILVTFHHLHLSVFYLSHTFHTISKRISGVHYTKYFRNIPDGDGRFHMLGFVQMAQNLIMLSLQMYGLYKDFKRIQSRDSELLSIQKSNSNFEMQEMHLSEKQMVCSLCLEKRTHSSATPCGHLFCYYCIHNWIETKSECPLCRQAIDPREIIVLRNL</sequence>
<evidence type="ECO:0000256" key="7">
    <source>
        <dbReference type="ARBA" id="ARBA00022593"/>
    </source>
</evidence>
<dbReference type="GO" id="GO:0008270">
    <property type="term" value="F:zinc ion binding"/>
    <property type="evidence" value="ECO:0007669"/>
    <property type="project" value="UniProtKB-KW"/>
</dbReference>
<keyword evidence="11 19" id="KW-0863">Zinc-finger</keyword>
<keyword evidence="15" id="KW-1133">Transmembrane helix</keyword>
<evidence type="ECO:0000256" key="15">
    <source>
        <dbReference type="ARBA" id="ARBA00022989"/>
    </source>
</evidence>
<evidence type="ECO:0000256" key="1">
    <source>
        <dbReference type="ARBA" id="ARBA00000900"/>
    </source>
</evidence>
<comment type="function">
    <text evidence="18">E3 ubiquitin-protein ligase component of a retrotranslocation channel required for peroxisome organization by mediating export of the PEX5 receptor from peroxisomes to the cytosol, thereby promoting PEX5 recycling. The retrotranslocation channel is composed of PEX2, PEX10 and PEX12; each subunit contributing transmembrane segments that coassemble into an open channel that specifically allows the passage of PEX5 through the peroxisomal membrane. PEX10 also regulates PEX5 recycling by acting as a E3 ubiquitin-protein ligase. When PEX5 recycling is compromised, PEX10 catalyzes polyubiquitination of PEX5 during its passage through the retrotranslocation channel, leading to its degradation.</text>
</comment>
<dbReference type="EMBL" id="LR788920">
    <property type="protein sequence ID" value="CAB3264782.1"/>
    <property type="molecule type" value="mRNA"/>
</dbReference>
<evidence type="ECO:0000256" key="12">
    <source>
        <dbReference type="ARBA" id="ARBA00022786"/>
    </source>
</evidence>
<keyword evidence="13" id="KW-0862">Zinc</keyword>
<dbReference type="InterPro" id="IPR001841">
    <property type="entry name" value="Znf_RING"/>
</dbReference>
<evidence type="ECO:0000256" key="16">
    <source>
        <dbReference type="ARBA" id="ARBA00023136"/>
    </source>
</evidence>
<comment type="pathway">
    <text evidence="3">Protein modification; protein ubiquitination.</text>
</comment>
<feature type="domain" description="RING-type" evidence="20">
    <location>
        <begin position="226"/>
        <end position="264"/>
    </location>
</feature>
<evidence type="ECO:0000256" key="6">
    <source>
        <dbReference type="ARBA" id="ARBA00022448"/>
    </source>
</evidence>
<keyword evidence="6" id="KW-0813">Transport</keyword>
<evidence type="ECO:0000256" key="13">
    <source>
        <dbReference type="ARBA" id="ARBA00022833"/>
    </source>
</evidence>
<dbReference type="PROSITE" id="PS50089">
    <property type="entry name" value="ZF_RING_2"/>
    <property type="match status" value="1"/>
</dbReference>
<dbReference type="GO" id="GO:0061630">
    <property type="term" value="F:ubiquitin protein ligase activity"/>
    <property type="evidence" value="ECO:0007669"/>
    <property type="project" value="UniProtKB-EC"/>
</dbReference>
<dbReference type="Pfam" id="PF13920">
    <property type="entry name" value="zf-C3HC4_3"/>
    <property type="match status" value="1"/>
</dbReference>
<keyword evidence="10" id="KW-0479">Metal-binding</keyword>
<comment type="similarity">
    <text evidence="4">Belongs to the pex2/pex10/pex12 family.</text>
</comment>
<accession>A0A6F9DMV4</accession>
<evidence type="ECO:0000256" key="2">
    <source>
        <dbReference type="ARBA" id="ARBA00004585"/>
    </source>
</evidence>
<evidence type="ECO:0000313" key="21">
    <source>
        <dbReference type="EMBL" id="CAB3264782.1"/>
    </source>
</evidence>
<dbReference type="InterPro" id="IPR025654">
    <property type="entry name" value="PEX2/10"/>
</dbReference>
<evidence type="ECO:0000256" key="5">
    <source>
        <dbReference type="ARBA" id="ARBA00012483"/>
    </source>
</evidence>
<protein>
    <recommendedName>
        <fullName evidence="5">RING-type E3 ubiquitin transferase</fullName>
        <ecNumber evidence="5">2.3.2.27</ecNumber>
    </recommendedName>
</protein>
<dbReference type="PANTHER" id="PTHR23350">
    <property type="entry name" value="PEROXISOME ASSEMBLY PROTEIN 10"/>
    <property type="match status" value="1"/>
</dbReference>
<comment type="catalytic activity">
    <reaction evidence="1">
        <text>S-ubiquitinyl-[E2 ubiquitin-conjugating enzyme]-L-cysteine + [acceptor protein]-L-lysine = [E2 ubiquitin-conjugating enzyme]-L-cysteine + N(6)-ubiquitinyl-[acceptor protein]-L-lysine.</text>
        <dbReference type="EC" id="2.3.2.27"/>
    </reaction>
</comment>
<gene>
    <name evidence="21" type="primary">Pex10</name>
</gene>
<keyword evidence="17" id="KW-0576">Peroxisome</keyword>
<evidence type="ECO:0000256" key="3">
    <source>
        <dbReference type="ARBA" id="ARBA00004906"/>
    </source>
</evidence>
<dbReference type="PANTHER" id="PTHR23350:SF0">
    <property type="entry name" value="PEROXISOME BIOGENESIS FACTOR 10"/>
    <property type="match status" value="1"/>
</dbReference>
<evidence type="ECO:0000256" key="11">
    <source>
        <dbReference type="ARBA" id="ARBA00022771"/>
    </source>
</evidence>
<keyword evidence="9" id="KW-0812">Transmembrane</keyword>
<dbReference type="PROSITE" id="PS00518">
    <property type="entry name" value="ZF_RING_1"/>
    <property type="match status" value="1"/>
</dbReference>
<dbReference type="EC" id="2.3.2.27" evidence="5"/>
<dbReference type="InterPro" id="IPR013083">
    <property type="entry name" value="Znf_RING/FYVE/PHD"/>
</dbReference>
<proteinExistence type="evidence at transcript level"/>
<name>A0A6F9DMV4_9ASCI</name>
<keyword evidence="8" id="KW-0808">Transferase</keyword>
<dbReference type="Pfam" id="PF04757">
    <property type="entry name" value="Pex2_Pex12"/>
    <property type="match status" value="1"/>
</dbReference>
<evidence type="ECO:0000256" key="10">
    <source>
        <dbReference type="ARBA" id="ARBA00022723"/>
    </source>
</evidence>
<evidence type="ECO:0000259" key="20">
    <source>
        <dbReference type="PROSITE" id="PS50089"/>
    </source>
</evidence>
<keyword evidence="7" id="KW-0962">Peroxisome biogenesis</keyword>
<evidence type="ECO:0000256" key="19">
    <source>
        <dbReference type="PROSITE-ProRule" id="PRU00175"/>
    </source>
</evidence>
<comment type="subcellular location">
    <subcellularLocation>
        <location evidence="2">Peroxisome membrane</location>
        <topology evidence="2">Multi-pass membrane protein</topology>
    </subcellularLocation>
</comment>
<evidence type="ECO:0000256" key="17">
    <source>
        <dbReference type="ARBA" id="ARBA00023140"/>
    </source>
</evidence>
<evidence type="ECO:0000256" key="4">
    <source>
        <dbReference type="ARBA" id="ARBA00008704"/>
    </source>
</evidence>
<dbReference type="InterPro" id="IPR017907">
    <property type="entry name" value="Znf_RING_CS"/>
</dbReference>
<evidence type="ECO:0000256" key="8">
    <source>
        <dbReference type="ARBA" id="ARBA00022679"/>
    </source>
</evidence>
<dbReference type="GO" id="GO:0016558">
    <property type="term" value="P:protein import into peroxisome matrix"/>
    <property type="evidence" value="ECO:0007669"/>
    <property type="project" value="InterPro"/>
</dbReference>
<evidence type="ECO:0000256" key="9">
    <source>
        <dbReference type="ARBA" id="ARBA00022692"/>
    </source>
</evidence>
<dbReference type="CDD" id="cd16527">
    <property type="entry name" value="RING-HC_PEX10"/>
    <property type="match status" value="1"/>
</dbReference>
<dbReference type="InterPro" id="IPR006845">
    <property type="entry name" value="Pex_N"/>
</dbReference>
<dbReference type="SUPFAM" id="SSF57850">
    <property type="entry name" value="RING/U-box"/>
    <property type="match status" value="1"/>
</dbReference>
<dbReference type="GO" id="GO:0005778">
    <property type="term" value="C:peroxisomal membrane"/>
    <property type="evidence" value="ECO:0007669"/>
    <property type="project" value="UniProtKB-SubCell"/>
</dbReference>
<dbReference type="SMART" id="SM00184">
    <property type="entry name" value="RING"/>
    <property type="match status" value="1"/>
</dbReference>
<keyword evidence="12" id="KW-0833">Ubl conjugation pathway</keyword>
<keyword evidence="14" id="KW-0653">Protein transport</keyword>
<evidence type="ECO:0000256" key="18">
    <source>
        <dbReference type="ARBA" id="ARBA00045271"/>
    </source>
</evidence>
<keyword evidence="16" id="KW-0472">Membrane</keyword>
<reference evidence="21" key="1">
    <citation type="submission" date="2020-04" db="EMBL/GenBank/DDBJ databases">
        <authorList>
            <person name="Neveu A P."/>
        </authorList>
    </citation>
    <scope>NUCLEOTIDE SEQUENCE</scope>
    <source>
        <tissue evidence="21">Whole embryo</tissue>
    </source>
</reference>